<evidence type="ECO:0000256" key="2">
    <source>
        <dbReference type="ARBA" id="ARBA00022485"/>
    </source>
</evidence>
<keyword evidence="9" id="KW-1185">Reference proteome</keyword>
<dbReference type="InterPro" id="IPR007197">
    <property type="entry name" value="rSAM"/>
</dbReference>
<keyword evidence="5" id="KW-0408">Iron</keyword>
<dbReference type="Pfam" id="PF04055">
    <property type="entry name" value="Radical_SAM"/>
    <property type="match status" value="1"/>
</dbReference>
<dbReference type="Gene3D" id="3.20.20.70">
    <property type="entry name" value="Aldolase class I"/>
    <property type="match status" value="1"/>
</dbReference>
<keyword evidence="2" id="KW-0004">4Fe-4S</keyword>
<evidence type="ECO:0000313" key="8">
    <source>
        <dbReference type="EMBL" id="MBC8629279.1"/>
    </source>
</evidence>
<sequence length="231" mass="25895">MPINGFNKTTLLDYPGKIASTIFLGGCNFRCPFCQNSSLVLSPNKQPVIFTEEVLSVLKKRQGILEGVCITGGEPTLDKDLFLLIDKIKELGYPVKLDTNGSHPWTLKKLVNNQMIDMVAMDIKSSKESYAKVSGCKNIDLTSICESVEFLLSNVIPYEFRTTVVRELHDKADFESIGKWIAGCQAYFLQAYRDSPDVIHPGFTSYTKTELEQFQKILLRTIPSVSIRGID</sequence>
<evidence type="ECO:0000256" key="1">
    <source>
        <dbReference type="ARBA" id="ARBA00001966"/>
    </source>
</evidence>
<dbReference type="PROSITE" id="PS51918">
    <property type="entry name" value="RADICAL_SAM"/>
    <property type="match status" value="1"/>
</dbReference>
<dbReference type="InterPro" id="IPR058240">
    <property type="entry name" value="rSAM_sf"/>
</dbReference>
<evidence type="ECO:0000256" key="4">
    <source>
        <dbReference type="ARBA" id="ARBA00022723"/>
    </source>
</evidence>
<dbReference type="InterPro" id="IPR012840">
    <property type="entry name" value="NrdG2"/>
</dbReference>
<evidence type="ECO:0000259" key="7">
    <source>
        <dbReference type="PROSITE" id="PS51918"/>
    </source>
</evidence>
<dbReference type="InterPro" id="IPR013785">
    <property type="entry name" value="Aldolase_TIM"/>
</dbReference>
<comment type="cofactor">
    <cofactor evidence="1">
        <name>[4Fe-4S] cluster</name>
        <dbReference type="ChEBI" id="CHEBI:49883"/>
    </cofactor>
</comment>
<dbReference type="PANTHER" id="PTHR30352:SF13">
    <property type="entry name" value="GLYCYL-RADICAL ENZYME ACTIVATING ENZYME YJJW-RELATED"/>
    <property type="match status" value="1"/>
</dbReference>
<comment type="caution">
    <text evidence="8">The sequence shown here is derived from an EMBL/GenBank/DDBJ whole genome shotgun (WGS) entry which is preliminary data.</text>
</comment>
<keyword evidence="3" id="KW-0949">S-adenosyl-L-methionine</keyword>
<gene>
    <name evidence="8" type="ORF">H8712_11750</name>
</gene>
<dbReference type="RefSeq" id="WP_187558896.1">
    <property type="nucleotide sequence ID" value="NZ_JACRTP010000004.1"/>
</dbReference>
<feature type="domain" description="Radical SAM core" evidence="7">
    <location>
        <begin position="13"/>
        <end position="228"/>
    </location>
</feature>
<organism evidence="8 9">
    <name type="scientific">Blautia stercoris</name>
    <dbReference type="NCBI Taxonomy" id="871664"/>
    <lineage>
        <taxon>Bacteria</taxon>
        <taxon>Bacillati</taxon>
        <taxon>Bacillota</taxon>
        <taxon>Clostridia</taxon>
        <taxon>Lachnospirales</taxon>
        <taxon>Lachnospiraceae</taxon>
        <taxon>Blautia</taxon>
    </lineage>
</organism>
<evidence type="ECO:0000256" key="3">
    <source>
        <dbReference type="ARBA" id="ARBA00022691"/>
    </source>
</evidence>
<dbReference type="CDD" id="cd01335">
    <property type="entry name" value="Radical_SAM"/>
    <property type="match status" value="1"/>
</dbReference>
<evidence type="ECO:0000256" key="6">
    <source>
        <dbReference type="ARBA" id="ARBA00023014"/>
    </source>
</evidence>
<dbReference type="SFLD" id="SFLDS00029">
    <property type="entry name" value="Radical_SAM"/>
    <property type="match status" value="1"/>
</dbReference>
<dbReference type="InterPro" id="IPR034457">
    <property type="entry name" value="Organic_radical-activating"/>
</dbReference>
<dbReference type="Proteomes" id="UP000661649">
    <property type="component" value="Unassembled WGS sequence"/>
</dbReference>
<proteinExistence type="predicted"/>
<evidence type="ECO:0000256" key="5">
    <source>
        <dbReference type="ARBA" id="ARBA00023004"/>
    </source>
</evidence>
<accession>A0ABR7PCY1</accession>
<protein>
    <submittedName>
        <fullName evidence="8">Anaerobic ribonucleoside-triphosphate reductase activating protein</fullName>
    </submittedName>
</protein>
<dbReference type="EMBL" id="JACRTP010000004">
    <property type="protein sequence ID" value="MBC8629279.1"/>
    <property type="molecule type" value="Genomic_DNA"/>
</dbReference>
<evidence type="ECO:0000313" key="9">
    <source>
        <dbReference type="Proteomes" id="UP000661649"/>
    </source>
</evidence>
<keyword evidence="6" id="KW-0411">Iron-sulfur</keyword>
<name>A0ABR7PCY1_9FIRM</name>
<keyword evidence="4" id="KW-0479">Metal-binding</keyword>
<reference evidence="8 9" key="1">
    <citation type="submission" date="2020-08" db="EMBL/GenBank/DDBJ databases">
        <title>Genome public.</title>
        <authorList>
            <person name="Liu C."/>
            <person name="Sun Q."/>
        </authorList>
    </citation>
    <scope>NUCLEOTIDE SEQUENCE [LARGE SCALE GENOMIC DNA]</scope>
    <source>
        <strain evidence="8 9">3_YM_SP_D4_24.mj</strain>
    </source>
</reference>
<dbReference type="SFLD" id="SFLDG01094">
    <property type="entry name" value="Uncharacterised_Radical_SAM_Su"/>
    <property type="match status" value="1"/>
</dbReference>
<dbReference type="PANTHER" id="PTHR30352">
    <property type="entry name" value="PYRUVATE FORMATE-LYASE-ACTIVATING ENZYME"/>
    <property type="match status" value="1"/>
</dbReference>
<dbReference type="SUPFAM" id="SSF102114">
    <property type="entry name" value="Radical SAM enzymes"/>
    <property type="match status" value="1"/>
</dbReference>
<dbReference type="NCBIfam" id="TIGR02495">
    <property type="entry name" value="NrdG2"/>
    <property type="match status" value="1"/>
</dbReference>